<protein>
    <submittedName>
        <fullName evidence="1">Uncharacterized protein</fullName>
    </submittedName>
</protein>
<proteinExistence type="predicted"/>
<dbReference type="Proteomes" id="UP000683925">
    <property type="component" value="Unassembled WGS sequence"/>
</dbReference>
<comment type="caution">
    <text evidence="1">The sequence shown here is derived from an EMBL/GenBank/DDBJ whole genome shotgun (WGS) entry which is preliminary data.</text>
</comment>
<dbReference type="AlphaFoldDB" id="A0A8S1TY06"/>
<keyword evidence="2" id="KW-1185">Reference proteome</keyword>
<organism evidence="1 2">
    <name type="scientific">Paramecium octaurelia</name>
    <dbReference type="NCBI Taxonomy" id="43137"/>
    <lineage>
        <taxon>Eukaryota</taxon>
        <taxon>Sar</taxon>
        <taxon>Alveolata</taxon>
        <taxon>Ciliophora</taxon>
        <taxon>Intramacronucleata</taxon>
        <taxon>Oligohymenophorea</taxon>
        <taxon>Peniculida</taxon>
        <taxon>Parameciidae</taxon>
        <taxon>Paramecium</taxon>
    </lineage>
</organism>
<evidence type="ECO:0000313" key="2">
    <source>
        <dbReference type="Proteomes" id="UP000683925"/>
    </source>
</evidence>
<name>A0A8S1TY06_PAROT</name>
<sequence length="136" mass="15894">MLFLMLNLIRFMETLNIICIVRDIERILIGCQVQNNKYNQPCPKSLRTKESTIIKHSEAFSIGESRTLDKIENLEFSVLRYPQTQLFQTPNAQMMQSFSNFLFSDQQKSIADQRNTTLIFASKQCVLSYSFEKCSY</sequence>
<reference evidence="1" key="1">
    <citation type="submission" date="2021-01" db="EMBL/GenBank/DDBJ databases">
        <authorList>
            <consortium name="Genoscope - CEA"/>
            <person name="William W."/>
        </authorList>
    </citation>
    <scope>NUCLEOTIDE SEQUENCE</scope>
</reference>
<gene>
    <name evidence="1" type="ORF">POCTA_138.1.T0310174</name>
</gene>
<dbReference type="EMBL" id="CAJJDP010000031">
    <property type="protein sequence ID" value="CAD8155869.1"/>
    <property type="molecule type" value="Genomic_DNA"/>
</dbReference>
<evidence type="ECO:0000313" key="1">
    <source>
        <dbReference type="EMBL" id="CAD8155869.1"/>
    </source>
</evidence>
<accession>A0A8S1TY06</accession>